<keyword evidence="2" id="KW-1185">Reference proteome</keyword>
<dbReference type="EMBL" id="BLPG01000001">
    <property type="protein sequence ID" value="GFJ93104.1"/>
    <property type="molecule type" value="Genomic_DNA"/>
</dbReference>
<dbReference type="Proteomes" id="UP000482960">
    <property type="component" value="Unassembled WGS sequence"/>
</dbReference>
<proteinExistence type="predicted"/>
<reference evidence="1 2" key="1">
    <citation type="submission" date="2020-03" db="EMBL/GenBank/DDBJ databases">
        <title>Whole genome shotgun sequence of Phytohabitans rumicis NBRC 108638.</title>
        <authorList>
            <person name="Komaki H."/>
            <person name="Tamura T."/>
        </authorList>
    </citation>
    <scope>NUCLEOTIDE SEQUENCE [LARGE SCALE GENOMIC DNA]</scope>
    <source>
        <strain evidence="1 2">NBRC 108638</strain>
    </source>
</reference>
<organism evidence="1 2">
    <name type="scientific">Phytohabitans rumicis</name>
    <dbReference type="NCBI Taxonomy" id="1076125"/>
    <lineage>
        <taxon>Bacteria</taxon>
        <taxon>Bacillati</taxon>
        <taxon>Actinomycetota</taxon>
        <taxon>Actinomycetes</taxon>
        <taxon>Micromonosporales</taxon>
        <taxon>Micromonosporaceae</taxon>
    </lineage>
</organism>
<name>A0A6V8L9V0_9ACTN</name>
<dbReference type="AlphaFoldDB" id="A0A6V8L9V0"/>
<gene>
    <name evidence="1" type="ORF">Prum_067460</name>
</gene>
<comment type="caution">
    <text evidence="1">The sequence shown here is derived from an EMBL/GenBank/DDBJ whole genome shotgun (WGS) entry which is preliminary data.</text>
</comment>
<accession>A0A6V8L9V0</accession>
<protein>
    <submittedName>
        <fullName evidence="1">Uncharacterized protein</fullName>
    </submittedName>
</protein>
<evidence type="ECO:0000313" key="2">
    <source>
        <dbReference type="Proteomes" id="UP000482960"/>
    </source>
</evidence>
<evidence type="ECO:0000313" key="1">
    <source>
        <dbReference type="EMBL" id="GFJ93104.1"/>
    </source>
</evidence>
<reference evidence="1 2" key="2">
    <citation type="submission" date="2020-03" db="EMBL/GenBank/DDBJ databases">
        <authorList>
            <person name="Ichikawa N."/>
            <person name="Kimura A."/>
            <person name="Kitahashi Y."/>
            <person name="Uohara A."/>
        </authorList>
    </citation>
    <scope>NUCLEOTIDE SEQUENCE [LARGE SCALE GENOMIC DNA]</scope>
    <source>
        <strain evidence="1 2">NBRC 108638</strain>
    </source>
</reference>
<sequence length="445" mass="49229">MIYPWVIAAAARENIAFGNEYRSDKPITTTDLGRLRNTFTNLHDPFLNAVGEPGALDSFLVRVAFEQFPYQHSRYEDMSRILLLFDRDYTGLGCAVTSTTAWERLLCLPVDAFMRASFLILVSAHNNAGWFDPGWLSQPNVQPALEAFKLTGDDVMNVFRRVFATDLATVKRRVAAERLQNELLRRYEFNPLMETPFVQMPDGRYLAPSTHFVAQRLSPASLYYVGLSLGVQEVSSDLGKITETYVGEQLALVDTELVLHDVEYAKGQRAADYVVVLPGVTLVVEVKSARVARLGRLDQAGYLDDLNKDVGKALRQIQRTGNMIRASHAAFTQVDPTQEIRGIVVTAEPHYMLNSPAYRDQIADPGFPTVILSLSELEHAIAAAHAGRPADLFTALTAYGANGIDVNEAIRSHEHALGIAGTRNPLLDAAYQRAWGDISQADTAS</sequence>